<reference evidence="1" key="1">
    <citation type="submission" date="2021-10" db="EMBL/GenBank/DDBJ databases">
        <title>De novo Genome Assembly of Clathrus columnatus (Basidiomycota, Fungi) Using Illumina and Nanopore Sequence Data.</title>
        <authorList>
            <person name="Ogiso-Tanaka E."/>
            <person name="Itagaki H."/>
            <person name="Hosoya T."/>
            <person name="Hosaka K."/>
        </authorList>
    </citation>
    <scope>NUCLEOTIDE SEQUENCE</scope>
    <source>
        <strain evidence="1">MO-923</strain>
    </source>
</reference>
<dbReference type="AlphaFoldDB" id="A0AAV4ZZP8"/>
<gene>
    <name evidence="1" type="ORF">Clacol_000904</name>
</gene>
<evidence type="ECO:0000313" key="1">
    <source>
        <dbReference type="EMBL" id="GJJ06708.1"/>
    </source>
</evidence>
<protein>
    <submittedName>
        <fullName evidence="1">Uncharacterized protein</fullName>
    </submittedName>
</protein>
<dbReference type="Proteomes" id="UP001050691">
    <property type="component" value="Unassembled WGS sequence"/>
</dbReference>
<keyword evidence="2" id="KW-1185">Reference proteome</keyword>
<evidence type="ECO:0000313" key="2">
    <source>
        <dbReference type="Proteomes" id="UP001050691"/>
    </source>
</evidence>
<organism evidence="1 2">
    <name type="scientific">Clathrus columnatus</name>
    <dbReference type="NCBI Taxonomy" id="1419009"/>
    <lineage>
        <taxon>Eukaryota</taxon>
        <taxon>Fungi</taxon>
        <taxon>Dikarya</taxon>
        <taxon>Basidiomycota</taxon>
        <taxon>Agaricomycotina</taxon>
        <taxon>Agaricomycetes</taxon>
        <taxon>Phallomycetidae</taxon>
        <taxon>Phallales</taxon>
        <taxon>Clathraceae</taxon>
        <taxon>Clathrus</taxon>
    </lineage>
</organism>
<comment type="caution">
    <text evidence="1">The sequence shown here is derived from an EMBL/GenBank/DDBJ whole genome shotgun (WGS) entry which is preliminary data.</text>
</comment>
<sequence>MGATSSKTDLEHNVKAMERKKKMEALMYQWYETVTQTTPPPTNDPNLLFHLAVTSYYYTSNIRPELSVDFPIKKLPHLEMTFNVAAVVNTILSSLADTTKHQTDEGYSTCVIHSFEGTFDKKKCLFKLILVAISFNFSSSEYNTDQDVALFSYWVYFLHTENPLGYGRDGEQLTHKMLEYERASVGRSRSVYGHTTPSHLLV</sequence>
<accession>A0AAV4ZZP8</accession>
<name>A0AAV4ZZP8_9AGAM</name>
<dbReference type="EMBL" id="BPWL01000001">
    <property type="protein sequence ID" value="GJJ06708.1"/>
    <property type="molecule type" value="Genomic_DNA"/>
</dbReference>
<proteinExistence type="predicted"/>